<dbReference type="SUPFAM" id="SSF109905">
    <property type="entry name" value="Surp module (SWAP domain)"/>
    <property type="match status" value="1"/>
</dbReference>
<comment type="caution">
    <text evidence="3">The sequence shown here is derived from an EMBL/GenBank/DDBJ whole genome shotgun (WGS) entry which is preliminary data.</text>
</comment>
<dbReference type="InterPro" id="IPR056721">
    <property type="entry name" value="DUF7819"/>
</dbReference>
<feature type="compositionally biased region" description="Basic and acidic residues" evidence="2">
    <location>
        <begin position="611"/>
        <end position="628"/>
    </location>
</feature>
<dbReference type="PANTHER" id="PTHR12323:SF0">
    <property type="entry name" value="CALCIUM HOMEOSTASIS ENDOPLASMIC RETICULUM PROTEIN"/>
    <property type="match status" value="1"/>
</dbReference>
<dbReference type="Gene3D" id="1.10.10.790">
    <property type="entry name" value="Surp module"/>
    <property type="match status" value="1"/>
</dbReference>
<dbReference type="Gene3D" id="1.25.40.90">
    <property type="match status" value="1"/>
</dbReference>
<dbReference type="InterPro" id="IPR000061">
    <property type="entry name" value="Surp"/>
</dbReference>
<dbReference type="Proteomes" id="UP000286415">
    <property type="component" value="Unassembled WGS sequence"/>
</dbReference>
<feature type="region of interest" description="Disordered" evidence="2">
    <location>
        <begin position="1095"/>
        <end position="1214"/>
    </location>
</feature>
<dbReference type="SUPFAM" id="SSF48464">
    <property type="entry name" value="ENTH/VHS domain"/>
    <property type="match status" value="1"/>
</dbReference>
<feature type="region of interest" description="Disordered" evidence="2">
    <location>
        <begin position="85"/>
        <end position="110"/>
    </location>
</feature>
<dbReference type="GO" id="GO:0006396">
    <property type="term" value="P:RNA processing"/>
    <property type="evidence" value="ECO:0007669"/>
    <property type="project" value="InterPro"/>
</dbReference>
<feature type="region of interest" description="Disordered" evidence="2">
    <location>
        <begin position="464"/>
        <end position="687"/>
    </location>
</feature>
<feature type="coiled-coil region" evidence="1">
    <location>
        <begin position="426"/>
        <end position="453"/>
    </location>
</feature>
<dbReference type="InterPro" id="IPR008942">
    <property type="entry name" value="ENTH_VHS"/>
</dbReference>
<feature type="compositionally biased region" description="Low complexity" evidence="2">
    <location>
        <begin position="799"/>
        <end position="812"/>
    </location>
</feature>
<dbReference type="PROSITE" id="PS50128">
    <property type="entry name" value="SURP"/>
    <property type="match status" value="1"/>
</dbReference>
<dbReference type="PROSITE" id="PS51391">
    <property type="entry name" value="CID"/>
    <property type="match status" value="1"/>
</dbReference>
<dbReference type="STRING" id="79923.A0A3R7FT26"/>
<accession>A0A3R7FT26</accession>
<feature type="compositionally biased region" description="Low complexity" evidence="2">
    <location>
        <begin position="1095"/>
        <end position="1110"/>
    </location>
</feature>
<feature type="compositionally biased region" description="Low complexity" evidence="2">
    <location>
        <begin position="1005"/>
        <end position="1018"/>
    </location>
</feature>
<feature type="region of interest" description="Disordered" evidence="2">
    <location>
        <begin position="905"/>
        <end position="1077"/>
    </location>
</feature>
<dbReference type="SMART" id="SM00648">
    <property type="entry name" value="SWAP"/>
    <property type="match status" value="1"/>
</dbReference>
<dbReference type="GO" id="GO:0003723">
    <property type="term" value="F:RNA binding"/>
    <property type="evidence" value="ECO:0007669"/>
    <property type="project" value="InterPro"/>
</dbReference>
<gene>
    <name evidence="3" type="ORF">CSKR_109459</name>
</gene>
<evidence type="ECO:0000256" key="2">
    <source>
        <dbReference type="SAM" id="MobiDB-lite"/>
    </source>
</evidence>
<feature type="compositionally biased region" description="Basic and acidic residues" evidence="2">
    <location>
        <begin position="593"/>
        <end position="604"/>
    </location>
</feature>
<protein>
    <submittedName>
        <fullName evidence="3">Calcium homeostasis endoplasmic reticulum protein</fullName>
    </submittedName>
</protein>
<sequence length="1214" mass="133822">MAAPAPPSDLEQRNIIDKLAEFVARNGQDFESLTKEKQRENPKFAFLQGGDYYDYYKYKVEDFRKHWQDQRPYKENYQQQQNFDYGYQWGGGRQGQSDPQWEQYGPGRDYGPRYPPAQSSWPQGSENAWYPPQAWSGGPPYQGGPGMPNMQSGYGPPPLGMGDGYRGRGYGMQPPFGYQGPPGPNPPAGYPYPADNFNDYASTGDYGAPPCDGTAGAGVDEPCPELGESDIEQSEKNLQAQHEVLMSQQATEIDQLLDRVLVDSVKERGAKHGISYEQMDEIIQPLIESCTKENISKGKSWVIERGTESDELASLVLDYLLARSADQNVSFELRLHLVYLMNDVLHHCKRRGAPNHLQEAFQRVVPLLFCLAANLADDDKMTKLNRVLDLWDSNGYLPPTVLEKMRPPKLGTFLSEWKEEREKANAAGISEIKNKIEAQYASLEKQHQEFADHVRQQLATLREDVESRQQHHQRQFEPPQQPPLHQMQGGGGPGYGMWGPPGPRPIPSYEGEDDGGEPSRRMPPGGYYMPPHMEGPHSGGPGYHHSGGWPENHGGDWGRPPFHPYPPQGYGHPRMRGEPMNNRPYIEGEENDRDYGRHYDREYDNQYDNYYRYDDRMRGDNRSSGDRSYHHRSRPSRFSSASSRRESSREEPPEEHRPRQSRGPYPSGDHDASIPEPPPEIPIDPKDLEPKCPVWELPAGLMHPLIPLCDFDYTPLDGSKMRLLPPKAPTERLLVAIDTFYLPPSHDRTRDGEGWERLGLYEFYTKKENARDMLDKLRRNNNSEERDRGSSRRSRKHSGGSSAADSVSDGESQAGSATGNDAVQLDPESEYAKPFSRDTTRGNSRPVHHLSHITAYPTAAIGQGIRTGPEALTHVPPPGMQTSFPGLKGPGITIPPPGPAPLMPAGGRVAPPGFPGPAFLQFPPPSMSQPPPDLPHGLIQRPQGGGPGYSASRVRQDARRSQSRSRSNSRSRSRSRSADSRRSRSPSRSRSRSVRSRSRSRSRASRSGSNSRSPSSSRNADENGSVSNSVQRGSSRSTRRGRSRSRSESGSPMARFTSAPGPGGIGSGSSSLSSSSLIAARAAAMAVAASITNSLNANKNAPPNNNAPTDSNPPPRGWGSRPDGSGSRVGGSGSRFSGPPGGGAEVGGDMRPYGGGYQSGPPPGRGPGRSRFSAGPTPSRVAEMHLLGAGPQTCYPQQQQQQQPPPPPHRDYPR</sequence>
<reference evidence="3 4" key="1">
    <citation type="journal article" date="2018" name="Biotechnol. Adv.">
        <title>Improved genomic resources and new bioinformatic workflow for the carcinogenic parasite Clonorchis sinensis: Biotechnological implications.</title>
        <authorList>
            <person name="Wang D."/>
            <person name="Korhonen P.K."/>
            <person name="Gasser R.B."/>
            <person name="Young N.D."/>
        </authorList>
    </citation>
    <scope>NUCLEOTIDE SEQUENCE [LARGE SCALE GENOMIC DNA]</scope>
    <source>
        <strain evidence="3">Cs-k2</strain>
    </source>
</reference>
<feature type="region of interest" description="Disordered" evidence="2">
    <location>
        <begin position="776"/>
        <end position="827"/>
    </location>
</feature>
<dbReference type="OrthoDB" id="21470at2759"/>
<keyword evidence="1" id="KW-0175">Coiled coil</keyword>
<feature type="compositionally biased region" description="Basic residues" evidence="2">
    <location>
        <begin position="961"/>
        <end position="975"/>
    </location>
</feature>
<feature type="compositionally biased region" description="Low complexity" evidence="2">
    <location>
        <begin position="1068"/>
        <end position="1077"/>
    </location>
</feature>
<dbReference type="InParanoid" id="A0A3R7FT26"/>
<feature type="compositionally biased region" description="Basic and acidic residues" evidence="2">
    <location>
        <begin position="643"/>
        <end position="658"/>
    </location>
</feature>
<feature type="compositionally biased region" description="Gly residues" evidence="2">
    <location>
        <begin position="1127"/>
        <end position="1146"/>
    </location>
</feature>
<feature type="compositionally biased region" description="Pro residues" evidence="2">
    <location>
        <begin position="922"/>
        <end position="934"/>
    </location>
</feature>
<dbReference type="Pfam" id="PF04818">
    <property type="entry name" value="CID"/>
    <property type="match status" value="1"/>
</dbReference>
<reference evidence="3 4" key="2">
    <citation type="journal article" date="2021" name="Genomics">
        <title>High-quality reference genome for Clonorchis sinensis.</title>
        <authorList>
            <person name="Young N.D."/>
            <person name="Stroehlein A.J."/>
            <person name="Kinkar L."/>
            <person name="Wang T."/>
            <person name="Sohn W.M."/>
            <person name="Chang B.C.H."/>
            <person name="Kaur P."/>
            <person name="Weisz D."/>
            <person name="Dudchenko O."/>
            <person name="Aiden E.L."/>
            <person name="Korhonen P.K."/>
            <person name="Gasser R.B."/>
        </authorList>
    </citation>
    <scope>NUCLEOTIDE SEQUENCE [LARGE SCALE GENOMIC DNA]</scope>
    <source>
        <strain evidence="3">Cs-k2</strain>
    </source>
</reference>
<dbReference type="FunCoup" id="A0A3R7FT26">
    <property type="interactions" value="895"/>
</dbReference>
<feature type="compositionally biased region" description="Gly residues" evidence="2">
    <location>
        <begin position="488"/>
        <end position="499"/>
    </location>
</feature>
<dbReference type="GO" id="GO:0006874">
    <property type="term" value="P:intracellular calcium ion homeostasis"/>
    <property type="evidence" value="ECO:0007669"/>
    <property type="project" value="TreeGrafter"/>
</dbReference>
<keyword evidence="4" id="KW-1185">Reference proteome</keyword>
<proteinExistence type="predicted"/>
<dbReference type="Pfam" id="PF25127">
    <property type="entry name" value="DUF7819"/>
    <property type="match status" value="1"/>
</dbReference>
<dbReference type="GO" id="GO:0048471">
    <property type="term" value="C:perinuclear region of cytoplasm"/>
    <property type="evidence" value="ECO:0007669"/>
    <property type="project" value="TreeGrafter"/>
</dbReference>
<feature type="compositionally biased region" description="Basic residues" evidence="2">
    <location>
        <begin position="983"/>
        <end position="1004"/>
    </location>
</feature>
<dbReference type="InterPro" id="IPR006569">
    <property type="entry name" value="CID_dom"/>
</dbReference>
<feature type="compositionally biased region" description="Polar residues" evidence="2">
    <location>
        <begin position="1022"/>
        <end position="1031"/>
    </location>
</feature>
<evidence type="ECO:0000313" key="4">
    <source>
        <dbReference type="Proteomes" id="UP000286415"/>
    </source>
</evidence>
<organism evidence="3 4">
    <name type="scientific">Clonorchis sinensis</name>
    <name type="common">Chinese liver fluke</name>
    <dbReference type="NCBI Taxonomy" id="79923"/>
    <lineage>
        <taxon>Eukaryota</taxon>
        <taxon>Metazoa</taxon>
        <taxon>Spiralia</taxon>
        <taxon>Lophotrochozoa</taxon>
        <taxon>Platyhelminthes</taxon>
        <taxon>Trematoda</taxon>
        <taxon>Digenea</taxon>
        <taxon>Opisthorchiida</taxon>
        <taxon>Opisthorchiata</taxon>
        <taxon>Opisthorchiidae</taxon>
        <taxon>Clonorchis</taxon>
    </lineage>
</organism>
<evidence type="ECO:0000256" key="1">
    <source>
        <dbReference type="SAM" id="Coils"/>
    </source>
</evidence>
<dbReference type="PANTHER" id="PTHR12323">
    <property type="entry name" value="SR-RELATED CTD ASSOCIATED FACTOR 6"/>
    <property type="match status" value="1"/>
</dbReference>
<dbReference type="AlphaFoldDB" id="A0A3R7FT26"/>
<feature type="compositionally biased region" description="Low complexity" evidence="2">
    <location>
        <begin position="522"/>
        <end position="531"/>
    </location>
</feature>
<feature type="compositionally biased region" description="Basic and acidic residues" evidence="2">
    <location>
        <begin position="776"/>
        <end position="790"/>
    </location>
</feature>
<name>A0A3R7FT26_CLOSI</name>
<evidence type="ECO:0000313" key="3">
    <source>
        <dbReference type="EMBL" id="KAG5447433.1"/>
    </source>
</evidence>
<dbReference type="InterPro" id="IPR035967">
    <property type="entry name" value="SWAP/Surp_sf"/>
</dbReference>
<dbReference type="Pfam" id="PF01805">
    <property type="entry name" value="Surp"/>
    <property type="match status" value="1"/>
</dbReference>
<dbReference type="EMBL" id="NIRI02000042">
    <property type="protein sequence ID" value="KAG5447433.1"/>
    <property type="molecule type" value="Genomic_DNA"/>
</dbReference>